<protein>
    <submittedName>
        <fullName evidence="2">Uncharacterized protein</fullName>
    </submittedName>
</protein>
<dbReference type="EMBL" id="JASCZI010122064">
    <property type="protein sequence ID" value="MED6163629.1"/>
    <property type="molecule type" value="Genomic_DNA"/>
</dbReference>
<evidence type="ECO:0000313" key="2">
    <source>
        <dbReference type="EMBL" id="MED6163629.1"/>
    </source>
</evidence>
<feature type="region of interest" description="Disordered" evidence="1">
    <location>
        <begin position="17"/>
        <end position="48"/>
    </location>
</feature>
<evidence type="ECO:0000313" key="3">
    <source>
        <dbReference type="Proteomes" id="UP001341840"/>
    </source>
</evidence>
<proteinExistence type="predicted"/>
<sequence length="106" mass="12220">MTTIMELMTTIERFEDPLESKTTTTTRIQSPHRIDSEENKIDSAPSASPESILGMVESILRRLESILRCWNQFQEPKFQNFLQTVTSESIPIKQNRFQTAENTQNG</sequence>
<comment type="caution">
    <text evidence="2">The sequence shown here is derived from an EMBL/GenBank/DDBJ whole genome shotgun (WGS) entry which is preliminary data.</text>
</comment>
<accession>A0ABU6URE5</accession>
<organism evidence="2 3">
    <name type="scientific">Stylosanthes scabra</name>
    <dbReference type="NCBI Taxonomy" id="79078"/>
    <lineage>
        <taxon>Eukaryota</taxon>
        <taxon>Viridiplantae</taxon>
        <taxon>Streptophyta</taxon>
        <taxon>Embryophyta</taxon>
        <taxon>Tracheophyta</taxon>
        <taxon>Spermatophyta</taxon>
        <taxon>Magnoliopsida</taxon>
        <taxon>eudicotyledons</taxon>
        <taxon>Gunneridae</taxon>
        <taxon>Pentapetalae</taxon>
        <taxon>rosids</taxon>
        <taxon>fabids</taxon>
        <taxon>Fabales</taxon>
        <taxon>Fabaceae</taxon>
        <taxon>Papilionoideae</taxon>
        <taxon>50 kb inversion clade</taxon>
        <taxon>dalbergioids sensu lato</taxon>
        <taxon>Dalbergieae</taxon>
        <taxon>Pterocarpus clade</taxon>
        <taxon>Stylosanthes</taxon>
    </lineage>
</organism>
<gene>
    <name evidence="2" type="ORF">PIB30_081797</name>
</gene>
<evidence type="ECO:0000256" key="1">
    <source>
        <dbReference type="SAM" id="MobiDB-lite"/>
    </source>
</evidence>
<feature type="compositionally biased region" description="Basic and acidic residues" evidence="1">
    <location>
        <begin position="32"/>
        <end position="41"/>
    </location>
</feature>
<feature type="compositionally biased region" description="Polar residues" evidence="1">
    <location>
        <begin position="20"/>
        <end position="29"/>
    </location>
</feature>
<name>A0ABU6URE5_9FABA</name>
<reference evidence="2 3" key="1">
    <citation type="journal article" date="2023" name="Plants (Basel)">
        <title>Bridging the Gap: Combining Genomics and Transcriptomics Approaches to Understand Stylosanthes scabra, an Orphan Legume from the Brazilian Caatinga.</title>
        <authorList>
            <person name="Ferreira-Neto J.R.C."/>
            <person name="da Silva M.D."/>
            <person name="Binneck E."/>
            <person name="de Melo N.F."/>
            <person name="da Silva R.H."/>
            <person name="de Melo A.L.T.M."/>
            <person name="Pandolfi V."/>
            <person name="Bustamante F.O."/>
            <person name="Brasileiro-Vidal A.C."/>
            <person name="Benko-Iseppon A.M."/>
        </authorList>
    </citation>
    <scope>NUCLEOTIDE SEQUENCE [LARGE SCALE GENOMIC DNA]</scope>
    <source>
        <tissue evidence="2">Leaves</tissue>
    </source>
</reference>
<dbReference type="Proteomes" id="UP001341840">
    <property type="component" value="Unassembled WGS sequence"/>
</dbReference>
<keyword evidence="3" id="KW-1185">Reference proteome</keyword>